<comment type="caution">
    <text evidence="3">The sequence shown here is derived from an EMBL/GenBank/DDBJ whole genome shotgun (WGS) entry which is preliminary data.</text>
</comment>
<dbReference type="GO" id="GO:0006364">
    <property type="term" value="P:rRNA processing"/>
    <property type="evidence" value="ECO:0007669"/>
    <property type="project" value="InterPro"/>
</dbReference>
<dbReference type="InterPro" id="IPR039754">
    <property type="entry name" value="Esf1"/>
</dbReference>
<feature type="region of interest" description="Disordered" evidence="1">
    <location>
        <begin position="371"/>
        <end position="400"/>
    </location>
</feature>
<proteinExistence type="predicted"/>
<dbReference type="PANTHER" id="PTHR12202">
    <property type="entry name" value="ESF1 HOMOLOG"/>
    <property type="match status" value="1"/>
</dbReference>
<gene>
    <name evidence="3" type="ORF">GLP15_745</name>
</gene>
<dbReference type="AlphaFoldDB" id="E1F5H6"/>
<feature type="region of interest" description="Disordered" evidence="1">
    <location>
        <begin position="437"/>
        <end position="462"/>
    </location>
</feature>
<dbReference type="Proteomes" id="UP000008974">
    <property type="component" value="Unassembled WGS sequence"/>
</dbReference>
<feature type="region of interest" description="Disordered" evidence="1">
    <location>
        <begin position="47"/>
        <end position="86"/>
    </location>
</feature>
<dbReference type="Pfam" id="PF25121">
    <property type="entry name" value="RRM_ESF1"/>
    <property type="match status" value="1"/>
</dbReference>
<evidence type="ECO:0000313" key="3">
    <source>
        <dbReference type="EMBL" id="EFO62291.1"/>
    </source>
</evidence>
<feature type="compositionally biased region" description="Low complexity" evidence="1">
    <location>
        <begin position="445"/>
        <end position="454"/>
    </location>
</feature>
<evidence type="ECO:0000313" key="4">
    <source>
        <dbReference type="Proteomes" id="UP000008974"/>
    </source>
</evidence>
<reference evidence="3 4" key="1">
    <citation type="journal article" date="2010" name="BMC Genomics">
        <title>Genome analysis and comparative genomics of a Giardia intestinalis assemblage E isolate.</title>
        <authorList>
            <person name="Jerlstrom-Hultqvist J."/>
            <person name="Franzen O."/>
            <person name="Ankarklev J."/>
            <person name="Xu F."/>
            <person name="Nohynkova E."/>
            <person name="Andersson J.O."/>
            <person name="Svard S.G."/>
            <person name="Andersson B."/>
        </authorList>
    </citation>
    <scope>NUCLEOTIDE SEQUENCE [LARGE SCALE GENOMIC DNA]</scope>
    <source>
        <strain evidence="3 4">P15</strain>
    </source>
</reference>
<sequence length="565" mass="63943">MSTRDKRFSKIGRDSRFIQLESRTARIENIEGDARFANLGKSIADMTKETGSSKVHNTEELRSDSSNDEHMEPAEEEYPLNSDDLEDEAIPYVDGEESTSLAIVNMDWDHIKAADLYVVLHSFLPVTGKLEHVRVFVSEFGRERLAQEAVKGPGLDAYIDKAREKIFAEYRRNMDSGAVEFKNTKQVPVTKLSSEYYHIKDYFDANADEAEAAAENAIRRYELDRMRYAFAIAKFNSVQTASNIYSQLNGVLFERSSCALDLRVVMLEDEAQFLKGDKLIPVAEGGWLMDECFSFPQLYAAKDDFETKALQKTKPELTWDQTDPDRLKITTRKLSKEEAHDWANDPANQFIAMSDEDESDARDHLYLLTGNHKAEDNNTNSNDDDGSSIGPDEPQHSKHSKDDLFISFDSILTGNAAPSRPIMTPTEQTPFQKYLEQRTKEKQASKQAQKAETAPVNCHKGHADDSSFSLVVTRKEKLLQQKISDAKLSGNSRKLKRLTSDLQKLYDENPWLSSTAVSEGDILADDRFAAVLQNGRKFHIDTSVQEYREGGDLSSVITAQRKVRR</sequence>
<dbReference type="OMA" id="NQFIAMS"/>
<dbReference type="PANTHER" id="PTHR12202:SF0">
    <property type="entry name" value="ESF1 HOMOLOG"/>
    <property type="match status" value="1"/>
</dbReference>
<organism evidence="3 4">
    <name type="scientific">Giardia intestinalis (strain P15)</name>
    <name type="common">Giardia lamblia</name>
    <dbReference type="NCBI Taxonomy" id="658858"/>
    <lineage>
        <taxon>Eukaryota</taxon>
        <taxon>Metamonada</taxon>
        <taxon>Diplomonadida</taxon>
        <taxon>Hexamitidae</taxon>
        <taxon>Giardiinae</taxon>
        <taxon>Giardia</taxon>
    </lineage>
</organism>
<name>E1F5H6_GIAIA</name>
<dbReference type="InterPro" id="IPR056750">
    <property type="entry name" value="RRM_ESF1"/>
</dbReference>
<evidence type="ECO:0000259" key="2">
    <source>
        <dbReference type="Pfam" id="PF25121"/>
    </source>
</evidence>
<dbReference type="GO" id="GO:0003723">
    <property type="term" value="F:RNA binding"/>
    <property type="evidence" value="ECO:0007669"/>
    <property type="project" value="TreeGrafter"/>
</dbReference>
<evidence type="ECO:0000256" key="1">
    <source>
        <dbReference type="SAM" id="MobiDB-lite"/>
    </source>
</evidence>
<feature type="compositionally biased region" description="Basic and acidic residues" evidence="1">
    <location>
        <begin position="56"/>
        <end position="73"/>
    </location>
</feature>
<protein>
    <submittedName>
        <fullName evidence="3">Protein required for cell viability</fullName>
    </submittedName>
</protein>
<dbReference type="VEuPathDB" id="GiardiaDB:GLP15_745"/>
<feature type="compositionally biased region" description="Acidic residues" evidence="1">
    <location>
        <begin position="74"/>
        <end position="86"/>
    </location>
</feature>
<dbReference type="EMBL" id="ACVC01000187">
    <property type="protein sequence ID" value="EFO62291.1"/>
    <property type="molecule type" value="Genomic_DNA"/>
</dbReference>
<accession>E1F5H6</accession>
<dbReference type="OrthoDB" id="431825at2759"/>
<dbReference type="STRING" id="658858.E1F5H6"/>
<feature type="domain" description="ESF1 RRM" evidence="2">
    <location>
        <begin position="100"/>
        <end position="273"/>
    </location>
</feature>